<sequence>MKLETNITQILQKQKQNQVLIKIATCSILIGLAYRLYFSTPIQISSVIVADNHHKSPPNPTLSDEFPANYTRIHQGSTECDIFSGEWVRDPTGPQYSNYSCSTIEQHQNCMKNGRPDSDYIYWRWSPYDCSLPRFDPRIFLRFMRNKSMAFVGDSISRNHVQSLLCILSQVEEAMEVYHDEEYRSKRWFFGSHNFTLSVIWSPFLLKANTFEDNDGHSSGAIELHLDELNSVWVNQLTNFNYIIISGGKWFLKTAIYYENNTIIGCHNCNNKQNLTETGFEYAYRKALHTALGLITTSSHKVYAFFRTTTPDHFENGEWNTGGYCNRTVPFKTGEIDMREVDTIMRDIELDEFEKAKEVTNGSGLRLFDTTRLSLLRPDGHPGPYREYHPFDGKDRNVKAQNDCLHWCLPGPIDSWNDLMMSLLVYG</sequence>
<dbReference type="Pfam" id="PF13839">
    <property type="entry name" value="PC-Esterase"/>
    <property type="match status" value="1"/>
</dbReference>
<organism evidence="10 11">
    <name type="scientific">Deinandra increscens subsp. villosa</name>
    <dbReference type="NCBI Taxonomy" id="3103831"/>
    <lineage>
        <taxon>Eukaryota</taxon>
        <taxon>Viridiplantae</taxon>
        <taxon>Streptophyta</taxon>
        <taxon>Embryophyta</taxon>
        <taxon>Tracheophyta</taxon>
        <taxon>Spermatophyta</taxon>
        <taxon>Magnoliopsida</taxon>
        <taxon>eudicotyledons</taxon>
        <taxon>Gunneridae</taxon>
        <taxon>Pentapetalae</taxon>
        <taxon>asterids</taxon>
        <taxon>campanulids</taxon>
        <taxon>Asterales</taxon>
        <taxon>Asteraceae</taxon>
        <taxon>Asteroideae</taxon>
        <taxon>Heliantheae alliance</taxon>
        <taxon>Madieae</taxon>
        <taxon>Madiinae</taxon>
        <taxon>Deinandra</taxon>
    </lineage>
</organism>
<evidence type="ECO:0000256" key="6">
    <source>
        <dbReference type="ARBA" id="ARBA00023136"/>
    </source>
</evidence>
<dbReference type="GO" id="GO:0005794">
    <property type="term" value="C:Golgi apparatus"/>
    <property type="evidence" value="ECO:0007669"/>
    <property type="project" value="TreeGrafter"/>
</dbReference>
<dbReference type="AlphaFoldDB" id="A0AAP0C6Y5"/>
<dbReference type="GO" id="GO:0016413">
    <property type="term" value="F:O-acetyltransferase activity"/>
    <property type="evidence" value="ECO:0007669"/>
    <property type="project" value="InterPro"/>
</dbReference>
<keyword evidence="5 7" id="KW-1133">Transmembrane helix</keyword>
<evidence type="ECO:0000313" key="10">
    <source>
        <dbReference type="EMBL" id="KAK9051409.1"/>
    </source>
</evidence>
<dbReference type="PANTHER" id="PTHR32285:SF324">
    <property type="entry name" value="PROTEIN TRICHOME BIREFRINGENCE-LIKE 25"/>
    <property type="match status" value="1"/>
</dbReference>
<accession>A0AAP0C6Y5</accession>
<evidence type="ECO:0000256" key="2">
    <source>
        <dbReference type="ARBA" id="ARBA00007727"/>
    </source>
</evidence>
<evidence type="ECO:0000256" key="1">
    <source>
        <dbReference type="ARBA" id="ARBA00004167"/>
    </source>
</evidence>
<comment type="caution">
    <text evidence="10">The sequence shown here is derived from an EMBL/GenBank/DDBJ whole genome shotgun (WGS) entry which is preliminary data.</text>
</comment>
<evidence type="ECO:0000313" key="11">
    <source>
        <dbReference type="Proteomes" id="UP001408789"/>
    </source>
</evidence>
<evidence type="ECO:0000259" key="8">
    <source>
        <dbReference type="Pfam" id="PF13839"/>
    </source>
</evidence>
<keyword evidence="3 7" id="KW-0812">Transmembrane</keyword>
<dbReference type="InterPro" id="IPR026057">
    <property type="entry name" value="TBL_C"/>
</dbReference>
<reference evidence="10 11" key="1">
    <citation type="submission" date="2024-04" db="EMBL/GenBank/DDBJ databases">
        <title>The reference genome of an endangered Asteraceae, Deinandra increscens subsp. villosa, native to the Central Coast of California.</title>
        <authorList>
            <person name="Guilliams M."/>
            <person name="Hasenstab-Lehman K."/>
            <person name="Meyer R."/>
            <person name="Mcevoy S."/>
        </authorList>
    </citation>
    <scope>NUCLEOTIDE SEQUENCE [LARGE SCALE GENOMIC DNA]</scope>
    <source>
        <tissue evidence="10">Leaf</tissue>
    </source>
</reference>
<comment type="subcellular location">
    <subcellularLocation>
        <location evidence="1">Membrane</location>
        <topology evidence="1">Single-pass membrane protein</topology>
    </subcellularLocation>
</comment>
<dbReference type="InterPro" id="IPR025846">
    <property type="entry name" value="TBL_N"/>
</dbReference>
<dbReference type="Pfam" id="PF14416">
    <property type="entry name" value="PMR5N"/>
    <property type="match status" value="1"/>
</dbReference>
<dbReference type="GO" id="GO:0016020">
    <property type="term" value="C:membrane"/>
    <property type="evidence" value="ECO:0007669"/>
    <property type="project" value="UniProtKB-SubCell"/>
</dbReference>
<dbReference type="Proteomes" id="UP001408789">
    <property type="component" value="Unassembled WGS sequence"/>
</dbReference>
<dbReference type="InterPro" id="IPR029962">
    <property type="entry name" value="TBL"/>
</dbReference>
<evidence type="ECO:0008006" key="12">
    <source>
        <dbReference type="Google" id="ProtNLM"/>
    </source>
</evidence>
<dbReference type="EMBL" id="JBCNJP010000027">
    <property type="protein sequence ID" value="KAK9051409.1"/>
    <property type="molecule type" value="Genomic_DNA"/>
</dbReference>
<comment type="similarity">
    <text evidence="2">Belongs to the PC-esterase family. TBL subfamily.</text>
</comment>
<keyword evidence="11" id="KW-1185">Reference proteome</keyword>
<protein>
    <recommendedName>
        <fullName evidence="12">Trichome birefringence-like N-terminal domain-containing protein</fullName>
    </recommendedName>
</protein>
<keyword evidence="6 7" id="KW-0472">Membrane</keyword>
<feature type="transmembrane region" description="Helical" evidence="7">
    <location>
        <begin position="20"/>
        <end position="38"/>
    </location>
</feature>
<keyword evidence="4" id="KW-0735">Signal-anchor</keyword>
<feature type="domain" description="Trichome birefringence-like C-terminal" evidence="8">
    <location>
        <begin position="132"/>
        <end position="422"/>
    </location>
</feature>
<evidence type="ECO:0000256" key="3">
    <source>
        <dbReference type="ARBA" id="ARBA00022692"/>
    </source>
</evidence>
<evidence type="ECO:0000256" key="5">
    <source>
        <dbReference type="ARBA" id="ARBA00022989"/>
    </source>
</evidence>
<gene>
    <name evidence="10" type="ORF">SSX86_028036</name>
</gene>
<evidence type="ECO:0000256" key="4">
    <source>
        <dbReference type="ARBA" id="ARBA00022968"/>
    </source>
</evidence>
<name>A0AAP0C6Y5_9ASTR</name>
<evidence type="ECO:0000256" key="7">
    <source>
        <dbReference type="SAM" id="Phobius"/>
    </source>
</evidence>
<evidence type="ECO:0000259" key="9">
    <source>
        <dbReference type="Pfam" id="PF14416"/>
    </source>
</evidence>
<feature type="domain" description="Trichome birefringence-like N-terminal" evidence="9">
    <location>
        <begin position="79"/>
        <end position="131"/>
    </location>
</feature>
<dbReference type="PANTHER" id="PTHR32285">
    <property type="entry name" value="PROTEIN TRICHOME BIREFRINGENCE-LIKE 9-RELATED"/>
    <property type="match status" value="1"/>
</dbReference>
<proteinExistence type="inferred from homology"/>